<dbReference type="InterPro" id="IPR001650">
    <property type="entry name" value="Helicase_C-like"/>
</dbReference>
<evidence type="ECO:0000313" key="2">
    <source>
        <dbReference type="EMBL" id="KAG1766486.1"/>
    </source>
</evidence>
<dbReference type="EMBL" id="JABBWD010000095">
    <property type="protein sequence ID" value="KAG1766486.1"/>
    <property type="molecule type" value="Genomic_DNA"/>
</dbReference>
<feature type="domain" description="Helicase C-terminal" evidence="1">
    <location>
        <begin position="5"/>
        <end position="98"/>
    </location>
</feature>
<dbReference type="OrthoDB" id="10261556at2759"/>
<dbReference type="Proteomes" id="UP000714275">
    <property type="component" value="Unassembled WGS sequence"/>
</dbReference>
<dbReference type="AlphaFoldDB" id="A0A9P6ZHY6"/>
<dbReference type="CDD" id="cd18785">
    <property type="entry name" value="SF2_C"/>
    <property type="match status" value="1"/>
</dbReference>
<name>A0A9P6ZHY6_9AGAM</name>
<organism evidence="2 3">
    <name type="scientific">Suillus placidus</name>
    <dbReference type="NCBI Taxonomy" id="48579"/>
    <lineage>
        <taxon>Eukaryota</taxon>
        <taxon>Fungi</taxon>
        <taxon>Dikarya</taxon>
        <taxon>Basidiomycota</taxon>
        <taxon>Agaricomycotina</taxon>
        <taxon>Agaricomycetes</taxon>
        <taxon>Agaricomycetidae</taxon>
        <taxon>Boletales</taxon>
        <taxon>Suillineae</taxon>
        <taxon>Suillaceae</taxon>
        <taxon>Suillus</taxon>
    </lineage>
</organism>
<accession>A0A9P6ZHY6</accession>
<reference evidence="2" key="1">
    <citation type="journal article" date="2020" name="New Phytol.">
        <title>Comparative genomics reveals dynamic genome evolution in host specialist ectomycorrhizal fungi.</title>
        <authorList>
            <person name="Lofgren L.A."/>
            <person name="Nguyen N.H."/>
            <person name="Vilgalys R."/>
            <person name="Ruytinx J."/>
            <person name="Liao H.L."/>
            <person name="Branco S."/>
            <person name="Kuo A."/>
            <person name="LaButti K."/>
            <person name="Lipzen A."/>
            <person name="Andreopoulos W."/>
            <person name="Pangilinan J."/>
            <person name="Riley R."/>
            <person name="Hundley H."/>
            <person name="Na H."/>
            <person name="Barry K."/>
            <person name="Grigoriev I.V."/>
            <person name="Stajich J.E."/>
            <person name="Kennedy P.G."/>
        </authorList>
    </citation>
    <scope>NUCLEOTIDE SEQUENCE</scope>
    <source>
        <strain evidence="2">DOB743</strain>
    </source>
</reference>
<dbReference type="Gene3D" id="3.40.50.300">
    <property type="entry name" value="P-loop containing nucleotide triphosphate hydrolases"/>
    <property type="match status" value="1"/>
</dbReference>
<dbReference type="InterPro" id="IPR027417">
    <property type="entry name" value="P-loop_NTPase"/>
</dbReference>
<comment type="caution">
    <text evidence="2">The sequence shown here is derived from an EMBL/GenBank/DDBJ whole genome shotgun (WGS) entry which is preliminary data.</text>
</comment>
<feature type="non-terminal residue" evidence="2">
    <location>
        <position position="1"/>
    </location>
</feature>
<proteinExistence type="predicted"/>
<sequence>PMMIPKTLTFHNNKQEAAATYNNSCLPKDLQNQGIIKHYHSDMSVKYLQQTYDDFALVTGACCIIHGLDIQGVWVIIQYSFLKNMSEAAQQGGRAIHNGHSCGLFLMMVETWALEAGL</sequence>
<gene>
    <name evidence="2" type="ORF">EV702DRAFT_919830</name>
</gene>
<dbReference type="SUPFAM" id="SSF52540">
    <property type="entry name" value="P-loop containing nucleoside triphosphate hydrolases"/>
    <property type="match status" value="1"/>
</dbReference>
<evidence type="ECO:0000313" key="3">
    <source>
        <dbReference type="Proteomes" id="UP000714275"/>
    </source>
</evidence>
<dbReference type="Pfam" id="PF00271">
    <property type="entry name" value="Helicase_C"/>
    <property type="match status" value="1"/>
</dbReference>
<feature type="non-terminal residue" evidence="2">
    <location>
        <position position="118"/>
    </location>
</feature>
<protein>
    <recommendedName>
        <fullName evidence="1">Helicase C-terminal domain-containing protein</fullName>
    </recommendedName>
</protein>
<keyword evidence="3" id="KW-1185">Reference proteome</keyword>
<evidence type="ECO:0000259" key="1">
    <source>
        <dbReference type="Pfam" id="PF00271"/>
    </source>
</evidence>